<dbReference type="Proteomes" id="UP001207528">
    <property type="component" value="Unassembled WGS sequence"/>
</dbReference>
<evidence type="ECO:0000313" key="2">
    <source>
        <dbReference type="EMBL" id="MCV7022729.1"/>
    </source>
</evidence>
<proteinExistence type="predicted"/>
<protein>
    <submittedName>
        <fullName evidence="1">1-aminocyclopropane-1-carboxylate deaminase</fullName>
    </submittedName>
</protein>
<accession>A0AAW5SFX1</accession>
<sequence>MPRKMRSHNAVKAAARQFQQANPGTPYPAAKRAVENKQPRLRLEFVPLEEREAGRLAAHQILGADVDAHLRMAQRTVALAIGVNRRDQDGIAPRRLPAGITTAFWLEDGGEFLDRLVELGLWASDPSCYRLMDAECLALARSMVEEEWLDYQRLERICVERGSHVVQMWSDRYPEDSTVCKDCNLCVCDVSECDLPHSPTEVLLFEHHLGKPAPRRPESQLFEVRVPYGSRIKIAGRISERWAANFELG</sequence>
<dbReference type="AlphaFoldDB" id="A0AAW5SFX1"/>
<evidence type="ECO:0000313" key="4">
    <source>
        <dbReference type="Proteomes" id="UP001207528"/>
    </source>
</evidence>
<organism evidence="2 4">
    <name type="scientific">Mycolicibacterium novocastrense</name>
    <name type="common">Mycobacterium novocastrense</name>
    <dbReference type="NCBI Taxonomy" id="59813"/>
    <lineage>
        <taxon>Bacteria</taxon>
        <taxon>Bacillati</taxon>
        <taxon>Actinomycetota</taxon>
        <taxon>Actinomycetes</taxon>
        <taxon>Mycobacteriales</taxon>
        <taxon>Mycobacteriaceae</taxon>
        <taxon>Mycolicibacterium</taxon>
    </lineage>
</organism>
<reference evidence="2" key="2">
    <citation type="submission" date="2020-07" db="EMBL/GenBank/DDBJ databases">
        <authorList>
            <person name="Pettersson B.M.F."/>
            <person name="Behra P.R.K."/>
            <person name="Ramesh M."/>
            <person name="Das S."/>
            <person name="Dasgupta S."/>
            <person name="Kirsebom L.A."/>
        </authorList>
    </citation>
    <scope>NUCLEOTIDE SEQUENCE</scope>
    <source>
        <strain evidence="2">DSM 44203</strain>
    </source>
</reference>
<reference evidence="1 3" key="1">
    <citation type="journal article" date="2016" name="Genome Announc.">
        <title>Draft Genome Sequences of Five Rapidly Growing Mycobacterium Species, M. thermoresistibile, M. fortuitum subsp. acetamidolyticum, M. canariasense, M. brisbanense, and M. novocastrense.</title>
        <authorList>
            <person name="Katahira K."/>
            <person name="Ogura Y."/>
            <person name="Gotoh Y."/>
            <person name="Hayashi T."/>
        </authorList>
    </citation>
    <scope>NUCLEOTIDE SEQUENCE [LARGE SCALE GENOMIC DNA]</scope>
    <source>
        <strain evidence="1 3">JCM18114</strain>
    </source>
</reference>
<dbReference type="RefSeq" id="WP_067391526.1">
    <property type="nucleotide sequence ID" value="NZ_BCTA01000038.1"/>
</dbReference>
<dbReference type="Proteomes" id="UP000069773">
    <property type="component" value="Unassembled WGS sequence"/>
</dbReference>
<comment type="caution">
    <text evidence="2">The sequence shown here is derived from an EMBL/GenBank/DDBJ whole genome shotgun (WGS) entry which is preliminary data.</text>
</comment>
<keyword evidence="3" id="KW-1185">Reference proteome</keyword>
<evidence type="ECO:0000313" key="1">
    <source>
        <dbReference type="EMBL" id="GAT10301.1"/>
    </source>
</evidence>
<gene>
    <name evidence="2" type="ORF">H7I77_05095</name>
    <name evidence="1" type="ORF">RMCN_3434</name>
</gene>
<dbReference type="EMBL" id="BCTA01000038">
    <property type="protein sequence ID" value="GAT10301.1"/>
    <property type="molecule type" value="Genomic_DNA"/>
</dbReference>
<dbReference type="EMBL" id="JACKTI010000020">
    <property type="protein sequence ID" value="MCV7022729.1"/>
    <property type="molecule type" value="Genomic_DNA"/>
</dbReference>
<name>A0AAW5SFX1_MYCNV</name>
<reference evidence="2" key="3">
    <citation type="journal article" date="2022" name="BMC Genomics">
        <title>Comparative genome analysis of mycobacteria focusing on tRNA and non-coding RNA.</title>
        <authorList>
            <person name="Behra P.R.K."/>
            <person name="Pettersson B.M.F."/>
            <person name="Ramesh M."/>
            <person name="Das S."/>
            <person name="Dasgupta S."/>
            <person name="Kirsebom L.A."/>
        </authorList>
    </citation>
    <scope>NUCLEOTIDE SEQUENCE</scope>
    <source>
        <strain evidence="2">DSM 44203</strain>
    </source>
</reference>
<evidence type="ECO:0000313" key="3">
    <source>
        <dbReference type="Proteomes" id="UP000069773"/>
    </source>
</evidence>